<keyword evidence="1" id="KW-0597">Phosphoprotein</keyword>
<keyword evidence="3" id="KW-0418">Kinase</keyword>
<dbReference type="SMART" id="SM00448">
    <property type="entry name" value="REC"/>
    <property type="match status" value="1"/>
</dbReference>
<dbReference type="InterPro" id="IPR036097">
    <property type="entry name" value="HisK_dim/P_sf"/>
</dbReference>
<dbReference type="Gene3D" id="3.30.450.20">
    <property type="entry name" value="PAS domain"/>
    <property type="match status" value="1"/>
</dbReference>
<dbReference type="eggNOG" id="COG0784">
    <property type="taxonomic scope" value="Bacteria"/>
</dbReference>
<dbReference type="PATRIC" id="fig|1086011.3.peg.572"/>
<dbReference type="SUPFAM" id="SSF55785">
    <property type="entry name" value="PYP-like sensor domain (PAS domain)"/>
    <property type="match status" value="1"/>
</dbReference>
<dbReference type="EMBL" id="AHKF01000010">
    <property type="protein sequence ID" value="EIA09901.1"/>
    <property type="molecule type" value="Genomic_DNA"/>
</dbReference>
<organism evidence="3 4">
    <name type="scientific">Flavobacterium frigoris (strain PS1)</name>
    <dbReference type="NCBI Taxonomy" id="1086011"/>
    <lineage>
        <taxon>Bacteria</taxon>
        <taxon>Pseudomonadati</taxon>
        <taxon>Bacteroidota</taxon>
        <taxon>Flavobacteriia</taxon>
        <taxon>Flavobacteriales</taxon>
        <taxon>Flavobacteriaceae</taxon>
        <taxon>Flavobacterium</taxon>
    </lineage>
</organism>
<evidence type="ECO:0000313" key="3">
    <source>
        <dbReference type="EMBL" id="EIA09901.1"/>
    </source>
</evidence>
<dbReference type="SMART" id="SM00091">
    <property type="entry name" value="PAS"/>
    <property type="match status" value="1"/>
</dbReference>
<dbReference type="Proteomes" id="UP000005566">
    <property type="component" value="Unassembled WGS sequence"/>
</dbReference>
<dbReference type="CDD" id="cd00130">
    <property type="entry name" value="PAS"/>
    <property type="match status" value="1"/>
</dbReference>
<dbReference type="AlphaFoldDB" id="H7FNB2"/>
<accession>H7FNB2</accession>
<dbReference type="NCBIfam" id="TIGR00229">
    <property type="entry name" value="sensory_box"/>
    <property type="match status" value="1"/>
</dbReference>
<dbReference type="RefSeq" id="WP_007136760.1">
    <property type="nucleotide sequence ID" value="NZ_AHKF01000010.1"/>
</dbReference>
<feature type="domain" description="Response regulatory" evidence="2">
    <location>
        <begin position="16"/>
        <end position="134"/>
    </location>
</feature>
<dbReference type="STRING" id="1086011.HJ01_00583"/>
<dbReference type="InterPro" id="IPR000014">
    <property type="entry name" value="PAS"/>
</dbReference>
<dbReference type="Gene3D" id="3.40.50.2300">
    <property type="match status" value="1"/>
</dbReference>
<comment type="caution">
    <text evidence="3">The sequence shown here is derived from an EMBL/GenBank/DDBJ whole genome shotgun (WGS) entry which is preliminary data.</text>
</comment>
<proteinExistence type="predicted"/>
<dbReference type="Pfam" id="PF13426">
    <property type="entry name" value="PAS_9"/>
    <property type="match status" value="1"/>
</dbReference>
<dbReference type="InterPro" id="IPR035965">
    <property type="entry name" value="PAS-like_dom_sf"/>
</dbReference>
<evidence type="ECO:0000259" key="2">
    <source>
        <dbReference type="PROSITE" id="PS50110"/>
    </source>
</evidence>
<dbReference type="Pfam" id="PF00072">
    <property type="entry name" value="Response_reg"/>
    <property type="match status" value="1"/>
</dbReference>
<protein>
    <submittedName>
        <fullName evidence="3">PAS/PAC sensor hybrid histidine kinase</fullName>
    </submittedName>
</protein>
<dbReference type="PROSITE" id="PS50110">
    <property type="entry name" value="RESPONSE_REGULATORY"/>
    <property type="match status" value="1"/>
</dbReference>
<evidence type="ECO:0000313" key="4">
    <source>
        <dbReference type="Proteomes" id="UP000005566"/>
    </source>
</evidence>
<dbReference type="GO" id="GO:0000155">
    <property type="term" value="F:phosphorelay sensor kinase activity"/>
    <property type="evidence" value="ECO:0007669"/>
    <property type="project" value="InterPro"/>
</dbReference>
<dbReference type="SUPFAM" id="SSF47384">
    <property type="entry name" value="Homodimeric domain of signal transducing histidine kinase"/>
    <property type="match status" value="1"/>
</dbReference>
<dbReference type="SUPFAM" id="SSF52172">
    <property type="entry name" value="CheY-like"/>
    <property type="match status" value="1"/>
</dbReference>
<evidence type="ECO:0000256" key="1">
    <source>
        <dbReference type="PROSITE-ProRule" id="PRU00169"/>
    </source>
</evidence>
<reference evidence="3 4" key="1">
    <citation type="journal article" date="2014" name="Acta Crystallogr. D">
        <title>Structure-based characterization and antifreeze properties of a hyperactive ice-binding protein from the Antarctic bacterium Flavobacterium frigoris PS1.</title>
        <authorList>
            <person name="Do H."/>
            <person name="Kim S.J."/>
            <person name="Kim H.J."/>
            <person name="Lee J.H."/>
        </authorList>
    </citation>
    <scope>NUCLEOTIDE SEQUENCE [LARGE SCALE GENOMIC DNA]</scope>
    <source>
        <strain evidence="3 4">PS1</strain>
    </source>
</reference>
<gene>
    <name evidence="3" type="ORF">HJ01_00583</name>
</gene>
<name>H7FNB2_FLAFP</name>
<keyword evidence="3" id="KW-0808">Transferase</keyword>
<feature type="modified residue" description="4-aspartylphosphate" evidence="1">
    <location>
        <position position="69"/>
    </location>
</feature>
<dbReference type="InterPro" id="IPR001789">
    <property type="entry name" value="Sig_transdc_resp-reg_receiver"/>
</dbReference>
<keyword evidence="4" id="KW-1185">Reference proteome</keyword>
<dbReference type="InterPro" id="IPR011006">
    <property type="entry name" value="CheY-like_superfamily"/>
</dbReference>
<sequence length="343" mass="40053">MKVNNREMTEKPKMYSILIVEDNFSDYETIKRLIAAFDFKSEVKHAKDFEEASFILASEDKFFDAVLLDLTLPDIDKKEVVTKMLDLVFFSPIVVLATIADEEMSLKSISQGISDYVIKEDLTTAMLYKSIVCAIERKKIFFSYEMAKTRYSDLFHLSPLPMWVYDLGTFQFLDVNDAAVNNYGYTKEEFLKMTIKEIWPVEDYSIFDEGVNSFSQYKENLKKKYLRHKKKDGKIINVEIQSNIIFFNDQKAKLVMANDITKQMQYITTIEDQNKSLKEIAWTHSHVVRAPLAKMMSIVDFMKESDEIPAEYQDLWSHFFDSGTELDTIIRDIVKKTETINKI</sequence>